<dbReference type="AlphaFoldDB" id="R6P3R3"/>
<comment type="function">
    <text evidence="8">ADP-binding subunit of the dihydroxyacetone kinase, which is responsible for the phosphoenolpyruvate (PEP)-dependent phosphorylation of dihydroxyacetone. DhaL-ADP is converted to DhaL-ATP via a phosphoryl group transfer from DhaM and transmits it to dihydroxyacetone binds to DhaK.</text>
</comment>
<evidence type="ECO:0000256" key="1">
    <source>
        <dbReference type="ARBA" id="ARBA00001113"/>
    </source>
</evidence>
<proteinExistence type="predicted"/>
<dbReference type="InterPro" id="IPR012737">
    <property type="entry name" value="DhaK_L_YcgS"/>
</dbReference>
<dbReference type="GO" id="GO:0004371">
    <property type="term" value="F:glycerone kinase activity"/>
    <property type="evidence" value="ECO:0007669"/>
    <property type="project" value="InterPro"/>
</dbReference>
<evidence type="ECO:0000259" key="9">
    <source>
        <dbReference type="PROSITE" id="PS51480"/>
    </source>
</evidence>
<keyword evidence="6" id="KW-0319">Glycerol metabolism</keyword>
<dbReference type="PROSITE" id="PS51480">
    <property type="entry name" value="DHAL"/>
    <property type="match status" value="1"/>
</dbReference>
<evidence type="ECO:0000256" key="2">
    <source>
        <dbReference type="ARBA" id="ARBA00004745"/>
    </source>
</evidence>
<dbReference type="GO" id="GO:0005829">
    <property type="term" value="C:cytosol"/>
    <property type="evidence" value="ECO:0007669"/>
    <property type="project" value="TreeGrafter"/>
</dbReference>
<name>R6P3R3_9FIRM</name>
<evidence type="ECO:0000313" key="10">
    <source>
        <dbReference type="EMBL" id="CDC04607.1"/>
    </source>
</evidence>
<comment type="subunit">
    <text evidence="7">Homodimer. The dihydroxyacetone kinase complex is composed of a homodimer of DhaM, a homodimer of DhaK and the subunit DhaL.</text>
</comment>
<dbReference type="PANTHER" id="PTHR28629">
    <property type="entry name" value="TRIOKINASE/FMN CYCLASE"/>
    <property type="match status" value="1"/>
</dbReference>
<keyword evidence="5 10" id="KW-0418">Kinase</keyword>
<dbReference type="FunFam" id="1.25.40.340:FF:000002">
    <property type="entry name" value="Dihydroxyacetone kinase, L subunit"/>
    <property type="match status" value="1"/>
</dbReference>
<evidence type="ECO:0000256" key="3">
    <source>
        <dbReference type="ARBA" id="ARBA00012095"/>
    </source>
</evidence>
<keyword evidence="4" id="KW-0808">Transferase</keyword>
<dbReference type="Pfam" id="PF02734">
    <property type="entry name" value="Dak2"/>
    <property type="match status" value="1"/>
</dbReference>
<feature type="domain" description="DhaL" evidence="9">
    <location>
        <begin position="7"/>
        <end position="206"/>
    </location>
</feature>
<accession>R6P3R3</accession>
<dbReference type="InterPro" id="IPR050861">
    <property type="entry name" value="Dihydroxyacetone_Kinase"/>
</dbReference>
<organism evidence="10 11">
    <name type="scientific">[Clostridium] leptum CAG:27</name>
    <dbReference type="NCBI Taxonomy" id="1263068"/>
    <lineage>
        <taxon>Bacteria</taxon>
        <taxon>Bacillati</taxon>
        <taxon>Bacillota</taxon>
        <taxon>Clostridia</taxon>
        <taxon>Eubacteriales</taxon>
        <taxon>Oscillospiraceae</taxon>
        <taxon>Oscillospiraceae incertae sedis</taxon>
    </lineage>
</organism>
<dbReference type="SUPFAM" id="SSF101473">
    <property type="entry name" value="DhaL-like"/>
    <property type="match status" value="1"/>
</dbReference>
<comment type="caution">
    <text evidence="10">The sequence shown here is derived from an EMBL/GenBank/DDBJ whole genome shotgun (WGS) entry which is preliminary data.</text>
</comment>
<comment type="pathway">
    <text evidence="2">Polyol metabolism; glycerol degradation.</text>
</comment>
<gene>
    <name evidence="10" type="ORF">BN578_00142</name>
</gene>
<dbReference type="InterPro" id="IPR004007">
    <property type="entry name" value="DhaL_dom"/>
</dbReference>
<evidence type="ECO:0000256" key="4">
    <source>
        <dbReference type="ARBA" id="ARBA00022679"/>
    </source>
</evidence>
<dbReference type="EMBL" id="CBEP010000067">
    <property type="protein sequence ID" value="CDC04607.1"/>
    <property type="molecule type" value="Genomic_DNA"/>
</dbReference>
<sequence length="211" mass="22948">MKFINVEQTTDMMISVCQSIIKNKPYLTEVDSKIGDGDHGIGMSKGMENAMNILRNKRPFSDINQILKLTGTSMLTSMGGASGIIFGSMFLGGIKDLECVSQLDKRILEKIMRKSLDTVKEKGKAKIGDKTMIDAFEPAVIAIEKCTESDLIPVFDSAATAAEKGVQDTKQYIAKFGKAQYLGERAVGFQDAGATSIAIILRAMSDYVNTL</sequence>
<protein>
    <recommendedName>
        <fullName evidence="3">phosphoenolpyruvate--glycerone phosphotransferase</fullName>
        <ecNumber evidence="3">2.7.1.121</ecNumber>
    </recommendedName>
</protein>
<evidence type="ECO:0000256" key="7">
    <source>
        <dbReference type="ARBA" id="ARBA00046577"/>
    </source>
</evidence>
<dbReference type="EC" id="2.7.1.121" evidence="3"/>
<reference evidence="10" key="1">
    <citation type="submission" date="2012-11" db="EMBL/GenBank/DDBJ databases">
        <title>Dependencies among metagenomic species, viruses, plasmids and units of genetic variation.</title>
        <authorList>
            <person name="Nielsen H.B."/>
            <person name="Almeida M."/>
            <person name="Juncker A.S."/>
            <person name="Rasmussen S."/>
            <person name="Li J."/>
            <person name="Sunagawa S."/>
            <person name="Plichta D."/>
            <person name="Gautier L."/>
            <person name="Le Chatelier E."/>
            <person name="Peletier E."/>
            <person name="Bonde I."/>
            <person name="Nielsen T."/>
            <person name="Manichanh C."/>
            <person name="Arumugam M."/>
            <person name="Batto J."/>
            <person name="Santos M.B.Q.D."/>
            <person name="Blom N."/>
            <person name="Borruel N."/>
            <person name="Burgdorf K.S."/>
            <person name="Boumezbeur F."/>
            <person name="Casellas F."/>
            <person name="Dore J."/>
            <person name="Guarner F."/>
            <person name="Hansen T."/>
            <person name="Hildebrand F."/>
            <person name="Kaas R.S."/>
            <person name="Kennedy S."/>
            <person name="Kristiansen K."/>
            <person name="Kultima J.R."/>
            <person name="Leonard P."/>
            <person name="Levenez F."/>
            <person name="Lund O."/>
            <person name="Moumen B."/>
            <person name="Le Paslier D."/>
            <person name="Pons N."/>
            <person name="Pedersen O."/>
            <person name="Prifti E."/>
            <person name="Qin J."/>
            <person name="Raes J."/>
            <person name="Tap J."/>
            <person name="Tims S."/>
            <person name="Ussery D.W."/>
            <person name="Yamada T."/>
            <person name="MetaHit consortium"/>
            <person name="Renault P."/>
            <person name="Sicheritz-Ponten T."/>
            <person name="Bork P."/>
            <person name="Wang J."/>
            <person name="Brunak S."/>
            <person name="Ehrlich S.D."/>
        </authorList>
    </citation>
    <scope>NUCLEOTIDE SEQUENCE [LARGE SCALE GENOMIC DNA]</scope>
</reference>
<evidence type="ECO:0000256" key="5">
    <source>
        <dbReference type="ARBA" id="ARBA00022777"/>
    </source>
</evidence>
<dbReference type="PANTHER" id="PTHR28629:SF4">
    <property type="entry name" value="TRIOKINASE_FMN CYCLASE"/>
    <property type="match status" value="1"/>
</dbReference>
<comment type="catalytic activity">
    <reaction evidence="1">
        <text>dihydroxyacetone + phosphoenolpyruvate = dihydroxyacetone phosphate + pyruvate</text>
        <dbReference type="Rhea" id="RHEA:18381"/>
        <dbReference type="ChEBI" id="CHEBI:15361"/>
        <dbReference type="ChEBI" id="CHEBI:16016"/>
        <dbReference type="ChEBI" id="CHEBI:57642"/>
        <dbReference type="ChEBI" id="CHEBI:58702"/>
        <dbReference type="EC" id="2.7.1.121"/>
    </reaction>
</comment>
<evidence type="ECO:0000256" key="8">
    <source>
        <dbReference type="ARBA" id="ARBA00055771"/>
    </source>
</evidence>
<dbReference type="GO" id="GO:0047324">
    <property type="term" value="F:phosphoenolpyruvate-glycerone phosphotransferase activity"/>
    <property type="evidence" value="ECO:0007669"/>
    <property type="project" value="UniProtKB-EC"/>
</dbReference>
<evidence type="ECO:0000313" key="11">
    <source>
        <dbReference type="Proteomes" id="UP000018168"/>
    </source>
</evidence>
<dbReference type="SMART" id="SM01120">
    <property type="entry name" value="Dak2"/>
    <property type="match status" value="1"/>
</dbReference>
<dbReference type="Gene3D" id="1.25.40.340">
    <property type="match status" value="1"/>
</dbReference>
<evidence type="ECO:0000256" key="6">
    <source>
        <dbReference type="ARBA" id="ARBA00022798"/>
    </source>
</evidence>
<dbReference type="InterPro" id="IPR036117">
    <property type="entry name" value="DhaL_dom_sf"/>
</dbReference>
<dbReference type="NCBIfam" id="TIGR02365">
    <property type="entry name" value="dha_L_ycgS"/>
    <property type="match status" value="1"/>
</dbReference>
<dbReference type="GO" id="GO:0019563">
    <property type="term" value="P:glycerol catabolic process"/>
    <property type="evidence" value="ECO:0007669"/>
    <property type="project" value="TreeGrafter"/>
</dbReference>
<dbReference type="Proteomes" id="UP000018168">
    <property type="component" value="Unassembled WGS sequence"/>
</dbReference>